<dbReference type="InterPro" id="IPR017871">
    <property type="entry name" value="ABC_transporter-like_CS"/>
</dbReference>
<feature type="domain" description="ABC transporter" evidence="9">
    <location>
        <begin position="25"/>
        <end position="299"/>
    </location>
</feature>
<dbReference type="GO" id="GO:0005524">
    <property type="term" value="F:ATP binding"/>
    <property type="evidence" value="ECO:0007669"/>
    <property type="project" value="UniProtKB-KW"/>
</dbReference>
<dbReference type="AlphaFoldDB" id="A0A0S4R0S0"/>
<dbReference type="SUPFAM" id="SSF52540">
    <property type="entry name" value="P-loop containing nucleoside triphosphate hydrolases"/>
    <property type="match status" value="1"/>
</dbReference>
<dbReference type="GO" id="GO:0016887">
    <property type="term" value="F:ATP hydrolysis activity"/>
    <property type="evidence" value="ECO:0007669"/>
    <property type="project" value="InterPro"/>
</dbReference>
<evidence type="ECO:0000256" key="2">
    <source>
        <dbReference type="ARBA" id="ARBA00005417"/>
    </source>
</evidence>
<gene>
    <name evidence="10" type="ORF">Ga0074812_13845</name>
</gene>
<evidence type="ECO:0000313" key="11">
    <source>
        <dbReference type="Proteomes" id="UP000198802"/>
    </source>
</evidence>
<evidence type="ECO:0000256" key="7">
    <source>
        <dbReference type="ARBA" id="ARBA00023136"/>
    </source>
</evidence>
<dbReference type="InterPro" id="IPR050388">
    <property type="entry name" value="ABC_Ni/Peptide_Import"/>
</dbReference>
<sequence>MTTGTVISDTARREDLAEESGPPILRVEGMTVRYDSSRGDVVAVDDVSFSLGRGERVALVGESGSGKTTLGLALAGFLTQPSVHITHERLEFDGVPVSRVVRTRLPVRTPGLSMVFQDAMTTLDPVWTIGSQLAAVIRAQRAGATGTDGADAGAGAGAGRRWLHRRADRAAIREISRHWLTKVGLRDTDRVLRARPYELSGGMRQRAMIAIALCGSPRLLIADEPTSALDASLARDAMEMLLGLTRESGASVLVISHDILLAQEYTDRTFVMYGGRIVEKRSSAKLAETATHPYTVGLLRCVPTLDSAELDELPTLASVAAASAPAAPAPTPATAPVAKAPAPAPPAPARTPVAPAQRRPLIRTDRREGQ</sequence>
<evidence type="ECO:0000256" key="3">
    <source>
        <dbReference type="ARBA" id="ARBA00022448"/>
    </source>
</evidence>
<keyword evidence="4" id="KW-1003">Cell membrane</keyword>
<dbReference type="InterPro" id="IPR003439">
    <property type="entry name" value="ABC_transporter-like_ATP-bd"/>
</dbReference>
<keyword evidence="5" id="KW-0547">Nucleotide-binding</keyword>
<protein>
    <submittedName>
        <fullName evidence="10">Peptide/nickel transport system ATP-binding protein</fullName>
    </submittedName>
</protein>
<dbReference type="Pfam" id="PF00005">
    <property type="entry name" value="ABC_tran"/>
    <property type="match status" value="1"/>
</dbReference>
<dbReference type="EMBL" id="FAOZ01000038">
    <property type="protein sequence ID" value="CUU60330.1"/>
    <property type="molecule type" value="Genomic_DNA"/>
</dbReference>
<accession>A0A0S4R0S0</accession>
<evidence type="ECO:0000259" key="9">
    <source>
        <dbReference type="PROSITE" id="PS50893"/>
    </source>
</evidence>
<evidence type="ECO:0000256" key="8">
    <source>
        <dbReference type="SAM" id="MobiDB-lite"/>
    </source>
</evidence>
<keyword evidence="6 10" id="KW-0067">ATP-binding</keyword>
<dbReference type="InterPro" id="IPR027417">
    <property type="entry name" value="P-loop_NTPase"/>
</dbReference>
<dbReference type="GO" id="GO:0005886">
    <property type="term" value="C:plasma membrane"/>
    <property type="evidence" value="ECO:0007669"/>
    <property type="project" value="UniProtKB-SubCell"/>
</dbReference>
<proteinExistence type="inferred from homology"/>
<keyword evidence="11" id="KW-1185">Reference proteome</keyword>
<organism evidence="10 11">
    <name type="scientific">Parafrankia irregularis</name>
    <dbReference type="NCBI Taxonomy" id="795642"/>
    <lineage>
        <taxon>Bacteria</taxon>
        <taxon>Bacillati</taxon>
        <taxon>Actinomycetota</taxon>
        <taxon>Actinomycetes</taxon>
        <taxon>Frankiales</taxon>
        <taxon>Frankiaceae</taxon>
        <taxon>Parafrankia</taxon>
    </lineage>
</organism>
<dbReference type="CDD" id="cd03257">
    <property type="entry name" value="ABC_NikE_OppD_transporters"/>
    <property type="match status" value="1"/>
</dbReference>
<dbReference type="PROSITE" id="PS00211">
    <property type="entry name" value="ABC_TRANSPORTER_1"/>
    <property type="match status" value="1"/>
</dbReference>
<reference evidence="11" key="1">
    <citation type="submission" date="2015-11" db="EMBL/GenBank/DDBJ databases">
        <authorList>
            <person name="Varghese N."/>
        </authorList>
    </citation>
    <scope>NUCLEOTIDE SEQUENCE [LARGE SCALE GENOMIC DNA]</scope>
    <source>
        <strain evidence="11">DSM 45899</strain>
    </source>
</reference>
<evidence type="ECO:0000256" key="6">
    <source>
        <dbReference type="ARBA" id="ARBA00022840"/>
    </source>
</evidence>
<evidence type="ECO:0000256" key="5">
    <source>
        <dbReference type="ARBA" id="ARBA00022741"/>
    </source>
</evidence>
<dbReference type="PANTHER" id="PTHR43297">
    <property type="entry name" value="OLIGOPEPTIDE TRANSPORT ATP-BINDING PROTEIN APPD"/>
    <property type="match status" value="1"/>
</dbReference>
<evidence type="ECO:0000313" key="10">
    <source>
        <dbReference type="EMBL" id="CUU60330.1"/>
    </source>
</evidence>
<evidence type="ECO:0000256" key="4">
    <source>
        <dbReference type="ARBA" id="ARBA00022475"/>
    </source>
</evidence>
<keyword evidence="3" id="KW-0813">Transport</keyword>
<dbReference type="SMART" id="SM00382">
    <property type="entry name" value="AAA"/>
    <property type="match status" value="1"/>
</dbReference>
<dbReference type="InterPro" id="IPR003593">
    <property type="entry name" value="AAA+_ATPase"/>
</dbReference>
<comment type="similarity">
    <text evidence="2">Belongs to the ABC transporter superfamily.</text>
</comment>
<feature type="region of interest" description="Disordered" evidence="8">
    <location>
        <begin position="321"/>
        <end position="370"/>
    </location>
</feature>
<evidence type="ECO:0000256" key="1">
    <source>
        <dbReference type="ARBA" id="ARBA00004202"/>
    </source>
</evidence>
<dbReference type="PROSITE" id="PS50893">
    <property type="entry name" value="ABC_TRANSPORTER_2"/>
    <property type="match status" value="1"/>
</dbReference>
<dbReference type="Proteomes" id="UP000198802">
    <property type="component" value="Unassembled WGS sequence"/>
</dbReference>
<comment type="subcellular location">
    <subcellularLocation>
        <location evidence="1">Cell membrane</location>
        <topology evidence="1">Peripheral membrane protein</topology>
    </subcellularLocation>
</comment>
<dbReference type="RefSeq" id="WP_091285078.1">
    <property type="nucleotide sequence ID" value="NZ_FAOZ01000038.1"/>
</dbReference>
<dbReference type="PANTHER" id="PTHR43297:SF2">
    <property type="entry name" value="DIPEPTIDE TRANSPORT ATP-BINDING PROTEIN DPPD"/>
    <property type="match status" value="1"/>
</dbReference>
<dbReference type="Gene3D" id="3.40.50.300">
    <property type="entry name" value="P-loop containing nucleotide triphosphate hydrolases"/>
    <property type="match status" value="1"/>
</dbReference>
<name>A0A0S4R0S0_9ACTN</name>
<keyword evidence="7" id="KW-0472">Membrane</keyword>